<keyword evidence="3" id="KW-1185">Reference proteome</keyword>
<reference evidence="2" key="4">
    <citation type="submission" date="2019-03" db="UniProtKB">
        <authorList>
            <consortium name="EnsemblPlants"/>
        </authorList>
    </citation>
    <scope>IDENTIFICATION</scope>
</reference>
<dbReference type="Gramene" id="AET3Gv20145100.1">
    <property type="protein sequence ID" value="AET3Gv20145100.1"/>
    <property type="gene ID" value="AET3Gv20145100"/>
</dbReference>
<feature type="region of interest" description="Disordered" evidence="1">
    <location>
        <begin position="1"/>
        <end position="60"/>
    </location>
</feature>
<protein>
    <submittedName>
        <fullName evidence="2">Uncharacterized protein</fullName>
    </submittedName>
</protein>
<reference evidence="2" key="5">
    <citation type="journal article" date="2021" name="G3 (Bethesda)">
        <title>Aegilops tauschii genome assembly Aet v5.0 features greater sequence contiguity and improved annotation.</title>
        <authorList>
            <person name="Wang L."/>
            <person name="Zhu T."/>
            <person name="Rodriguez J.C."/>
            <person name="Deal K.R."/>
            <person name="Dubcovsky J."/>
            <person name="McGuire P.E."/>
            <person name="Lux T."/>
            <person name="Spannagl M."/>
            <person name="Mayer K.F.X."/>
            <person name="Baldrich P."/>
            <person name="Meyers B.C."/>
            <person name="Huo N."/>
            <person name="Gu Y.Q."/>
            <person name="Zhou H."/>
            <person name="Devos K.M."/>
            <person name="Bennetzen J.L."/>
            <person name="Unver T."/>
            <person name="Budak H."/>
            <person name="Gulick P.J."/>
            <person name="Galiba G."/>
            <person name="Kalapos B."/>
            <person name="Nelson D.R."/>
            <person name="Li P."/>
            <person name="You F.M."/>
            <person name="Luo M.C."/>
            <person name="Dvorak J."/>
        </authorList>
    </citation>
    <scope>NUCLEOTIDE SEQUENCE [LARGE SCALE GENOMIC DNA]</scope>
    <source>
        <strain evidence="2">cv. AL8/78</strain>
    </source>
</reference>
<evidence type="ECO:0000256" key="1">
    <source>
        <dbReference type="SAM" id="MobiDB-lite"/>
    </source>
</evidence>
<accession>A0A453DXK2</accession>
<reference evidence="3" key="1">
    <citation type="journal article" date="2014" name="Science">
        <title>Ancient hybridizations among the ancestral genomes of bread wheat.</title>
        <authorList>
            <consortium name="International Wheat Genome Sequencing Consortium,"/>
            <person name="Marcussen T."/>
            <person name="Sandve S.R."/>
            <person name="Heier L."/>
            <person name="Spannagl M."/>
            <person name="Pfeifer M."/>
            <person name="Jakobsen K.S."/>
            <person name="Wulff B.B."/>
            <person name="Steuernagel B."/>
            <person name="Mayer K.F."/>
            <person name="Olsen O.A."/>
        </authorList>
    </citation>
    <scope>NUCLEOTIDE SEQUENCE [LARGE SCALE GENOMIC DNA]</scope>
    <source>
        <strain evidence="3">cv. AL8/78</strain>
    </source>
</reference>
<sequence>MALSPFQRPSIRNGGVARTPADGVGQRDAILGRGGFRSEQWRQRVQDERQGPVRRHRGWGTAGYCGWGKKGMSEPC</sequence>
<reference evidence="3" key="2">
    <citation type="journal article" date="2017" name="Nat. Plants">
        <title>The Aegilops tauschii genome reveals multiple impacts of transposons.</title>
        <authorList>
            <person name="Zhao G."/>
            <person name="Zou C."/>
            <person name="Li K."/>
            <person name="Wang K."/>
            <person name="Li T."/>
            <person name="Gao L."/>
            <person name="Zhang X."/>
            <person name="Wang H."/>
            <person name="Yang Z."/>
            <person name="Liu X."/>
            <person name="Jiang W."/>
            <person name="Mao L."/>
            <person name="Kong X."/>
            <person name="Jiao Y."/>
            <person name="Jia J."/>
        </authorList>
    </citation>
    <scope>NUCLEOTIDE SEQUENCE [LARGE SCALE GENOMIC DNA]</scope>
    <source>
        <strain evidence="3">cv. AL8/78</strain>
    </source>
</reference>
<dbReference type="EnsemblPlants" id="AET3Gv20145100.1">
    <property type="protein sequence ID" value="AET3Gv20145100.1"/>
    <property type="gene ID" value="AET3Gv20145100"/>
</dbReference>
<reference evidence="2" key="3">
    <citation type="journal article" date="2017" name="Nature">
        <title>Genome sequence of the progenitor of the wheat D genome Aegilops tauschii.</title>
        <authorList>
            <person name="Luo M.C."/>
            <person name="Gu Y.Q."/>
            <person name="Puiu D."/>
            <person name="Wang H."/>
            <person name="Twardziok S.O."/>
            <person name="Deal K.R."/>
            <person name="Huo N."/>
            <person name="Zhu T."/>
            <person name="Wang L."/>
            <person name="Wang Y."/>
            <person name="McGuire P.E."/>
            <person name="Liu S."/>
            <person name="Long H."/>
            <person name="Ramasamy R.K."/>
            <person name="Rodriguez J.C."/>
            <person name="Van S.L."/>
            <person name="Yuan L."/>
            <person name="Wang Z."/>
            <person name="Xia Z."/>
            <person name="Xiao L."/>
            <person name="Anderson O.D."/>
            <person name="Ouyang S."/>
            <person name="Liang Y."/>
            <person name="Zimin A.V."/>
            <person name="Pertea G."/>
            <person name="Qi P."/>
            <person name="Bennetzen J.L."/>
            <person name="Dai X."/>
            <person name="Dawson M.W."/>
            <person name="Muller H.G."/>
            <person name="Kugler K."/>
            <person name="Rivarola-Duarte L."/>
            <person name="Spannagl M."/>
            <person name="Mayer K.F.X."/>
            <person name="Lu F.H."/>
            <person name="Bevan M.W."/>
            <person name="Leroy P."/>
            <person name="Li P."/>
            <person name="You F.M."/>
            <person name="Sun Q."/>
            <person name="Liu Z."/>
            <person name="Lyons E."/>
            <person name="Wicker T."/>
            <person name="Salzberg S.L."/>
            <person name="Devos K.M."/>
            <person name="Dvorak J."/>
        </authorList>
    </citation>
    <scope>NUCLEOTIDE SEQUENCE [LARGE SCALE GENOMIC DNA]</scope>
    <source>
        <strain evidence="2">cv. AL8/78</strain>
    </source>
</reference>
<evidence type="ECO:0000313" key="2">
    <source>
        <dbReference type="EnsemblPlants" id="AET3Gv20145100.1"/>
    </source>
</evidence>
<dbReference type="Proteomes" id="UP000015105">
    <property type="component" value="Chromosome 3D"/>
</dbReference>
<evidence type="ECO:0000313" key="3">
    <source>
        <dbReference type="Proteomes" id="UP000015105"/>
    </source>
</evidence>
<name>A0A453DXK2_AEGTS</name>
<dbReference type="AlphaFoldDB" id="A0A453DXK2"/>
<organism evidence="2 3">
    <name type="scientific">Aegilops tauschii subsp. strangulata</name>
    <name type="common">Goatgrass</name>
    <dbReference type="NCBI Taxonomy" id="200361"/>
    <lineage>
        <taxon>Eukaryota</taxon>
        <taxon>Viridiplantae</taxon>
        <taxon>Streptophyta</taxon>
        <taxon>Embryophyta</taxon>
        <taxon>Tracheophyta</taxon>
        <taxon>Spermatophyta</taxon>
        <taxon>Magnoliopsida</taxon>
        <taxon>Liliopsida</taxon>
        <taxon>Poales</taxon>
        <taxon>Poaceae</taxon>
        <taxon>BOP clade</taxon>
        <taxon>Pooideae</taxon>
        <taxon>Triticodae</taxon>
        <taxon>Triticeae</taxon>
        <taxon>Triticinae</taxon>
        <taxon>Aegilops</taxon>
    </lineage>
</organism>
<feature type="compositionally biased region" description="Basic and acidic residues" evidence="1">
    <location>
        <begin position="39"/>
        <end position="51"/>
    </location>
</feature>
<proteinExistence type="predicted"/>